<sequence>MPTEYHTDKQLLMLITAALIISSLVTINLLLLKFSCNKTIKSTKVNEKPIVLKSEYIVKTLTPRLAPTGS</sequence>
<feature type="transmembrane region" description="Helical" evidence="1">
    <location>
        <begin position="12"/>
        <end position="32"/>
    </location>
</feature>
<dbReference type="AlphaFoldDB" id="A0A2I7SL31"/>
<accession>A0A2I7SL31</accession>
<keyword evidence="1" id="KW-0472">Membrane</keyword>
<dbReference type="Proteomes" id="UP000236592">
    <property type="component" value="Chromosome"/>
</dbReference>
<keyword evidence="1" id="KW-1133">Transmembrane helix</keyword>
<evidence type="ECO:0000256" key="1">
    <source>
        <dbReference type="SAM" id="Phobius"/>
    </source>
</evidence>
<dbReference type="KEGG" id="taj:C1A40_14760"/>
<gene>
    <name evidence="2" type="ORF">C1A40_14760</name>
</gene>
<dbReference type="EMBL" id="CP025938">
    <property type="protein sequence ID" value="AUS06623.1"/>
    <property type="molecule type" value="Genomic_DNA"/>
</dbReference>
<protein>
    <submittedName>
        <fullName evidence="2">Uncharacterized protein</fullName>
    </submittedName>
</protein>
<proteinExistence type="predicted"/>
<name>A0A2I7SL31_9FLAO</name>
<evidence type="ECO:0000313" key="2">
    <source>
        <dbReference type="EMBL" id="AUS06623.1"/>
    </source>
</evidence>
<keyword evidence="1" id="KW-0812">Transmembrane</keyword>
<evidence type="ECO:0000313" key="3">
    <source>
        <dbReference type="Proteomes" id="UP000236592"/>
    </source>
</evidence>
<keyword evidence="3" id="KW-1185">Reference proteome</keyword>
<reference evidence="3" key="1">
    <citation type="submission" date="2018-01" db="EMBL/GenBank/DDBJ databases">
        <title>Complete genome of Tamlana sp. UJ94.</title>
        <authorList>
            <person name="Jung J."/>
            <person name="Chung D."/>
            <person name="Bae S.S."/>
            <person name="Baek K."/>
        </authorList>
    </citation>
    <scope>NUCLEOTIDE SEQUENCE [LARGE SCALE GENOMIC DNA]</scope>
    <source>
        <strain evidence="3">UJ94</strain>
    </source>
</reference>
<organism evidence="2 3">
    <name type="scientific">Pseudotamlana carrageenivorans</name>
    <dbReference type="NCBI Taxonomy" id="2069432"/>
    <lineage>
        <taxon>Bacteria</taxon>
        <taxon>Pseudomonadati</taxon>
        <taxon>Bacteroidota</taxon>
        <taxon>Flavobacteriia</taxon>
        <taxon>Flavobacteriales</taxon>
        <taxon>Flavobacteriaceae</taxon>
        <taxon>Pseudotamlana</taxon>
    </lineage>
</organism>